<gene>
    <name evidence="2" type="ordered locus">Os06g0254451</name>
    <name evidence="2" type="ORF">OSNPB_060254451</name>
</gene>
<reference evidence="2 3" key="2">
    <citation type="journal article" date="2013" name="Plant Cell Physiol.">
        <title>Rice Annotation Project Database (RAP-DB): an integrative and interactive database for rice genomics.</title>
        <authorList>
            <person name="Sakai H."/>
            <person name="Lee S.S."/>
            <person name="Tanaka T."/>
            <person name="Numa H."/>
            <person name="Kim J."/>
            <person name="Kawahara Y."/>
            <person name="Wakimoto H."/>
            <person name="Yang C.C."/>
            <person name="Iwamoto M."/>
            <person name="Abe T."/>
            <person name="Yamada Y."/>
            <person name="Muto A."/>
            <person name="Inokuchi H."/>
            <person name="Ikemura T."/>
            <person name="Matsumoto T."/>
            <person name="Sasaki T."/>
            <person name="Itoh T."/>
        </authorList>
    </citation>
    <scope>NUCLEOTIDE SEQUENCE [LARGE SCALE GENOMIC DNA]</scope>
    <source>
        <strain evidence="3">cv. Nipponbare</strain>
    </source>
</reference>
<dbReference type="EMBL" id="AP014962">
    <property type="protein sequence ID" value="BAS97081.1"/>
    <property type="molecule type" value="Genomic_DNA"/>
</dbReference>
<proteinExistence type="predicted"/>
<protein>
    <submittedName>
        <fullName evidence="2">Os06g0254451 protein</fullName>
    </submittedName>
</protein>
<dbReference type="Proteomes" id="UP000059680">
    <property type="component" value="Chromosome 6"/>
</dbReference>
<accession>A0A0N7KLV6</accession>
<dbReference type="InParanoid" id="A0A0N7KLV6"/>
<dbReference type="PaxDb" id="39947-A0A0N7KLV6"/>
<dbReference type="STRING" id="39947.A0A0N7KLV6"/>
<feature type="region of interest" description="Disordered" evidence="1">
    <location>
        <begin position="1"/>
        <end position="28"/>
    </location>
</feature>
<reference evidence="2 3" key="3">
    <citation type="journal article" date="2013" name="Rice">
        <title>Improvement of the Oryza sativa Nipponbare reference genome using next generation sequence and optical map data.</title>
        <authorList>
            <person name="Kawahara Y."/>
            <person name="de la Bastide M."/>
            <person name="Hamilton J.P."/>
            <person name="Kanamori H."/>
            <person name="McCombie W.R."/>
            <person name="Ouyang S."/>
            <person name="Schwartz D.C."/>
            <person name="Tanaka T."/>
            <person name="Wu J."/>
            <person name="Zhou S."/>
            <person name="Childs K.L."/>
            <person name="Davidson R.M."/>
            <person name="Lin H."/>
            <person name="Quesada-Ocampo L."/>
            <person name="Vaillancourt B."/>
            <person name="Sakai H."/>
            <person name="Lee S.S."/>
            <person name="Kim J."/>
            <person name="Numa H."/>
            <person name="Itoh T."/>
            <person name="Buell C.R."/>
            <person name="Matsumoto T."/>
        </authorList>
    </citation>
    <scope>NUCLEOTIDE SEQUENCE [LARGE SCALE GENOMIC DNA]</scope>
    <source>
        <strain evidence="3">cv. Nipponbare</strain>
    </source>
</reference>
<evidence type="ECO:0000256" key="1">
    <source>
        <dbReference type="SAM" id="MobiDB-lite"/>
    </source>
</evidence>
<organism evidence="2 3">
    <name type="scientific">Oryza sativa subsp. japonica</name>
    <name type="common">Rice</name>
    <dbReference type="NCBI Taxonomy" id="39947"/>
    <lineage>
        <taxon>Eukaryota</taxon>
        <taxon>Viridiplantae</taxon>
        <taxon>Streptophyta</taxon>
        <taxon>Embryophyta</taxon>
        <taxon>Tracheophyta</taxon>
        <taxon>Spermatophyta</taxon>
        <taxon>Magnoliopsida</taxon>
        <taxon>Liliopsida</taxon>
        <taxon>Poales</taxon>
        <taxon>Poaceae</taxon>
        <taxon>BOP clade</taxon>
        <taxon>Oryzoideae</taxon>
        <taxon>Oryzeae</taxon>
        <taxon>Oryzinae</taxon>
        <taxon>Oryza</taxon>
        <taxon>Oryza sativa</taxon>
    </lineage>
</organism>
<sequence>MASPSRPSSSASAHGLPQPTIHHDPPTGHHHHVYLHPCVCFLELWEHAPISEQVHQRVAGHRFHCLDLERVPDMDEEVGSVVLFEPREAEEIMGSGDHGAVDLPVMD</sequence>
<evidence type="ECO:0000313" key="2">
    <source>
        <dbReference type="EMBL" id="BAS97081.1"/>
    </source>
</evidence>
<reference evidence="3" key="1">
    <citation type="journal article" date="2005" name="Nature">
        <title>The map-based sequence of the rice genome.</title>
        <authorList>
            <consortium name="International rice genome sequencing project (IRGSP)"/>
            <person name="Matsumoto T."/>
            <person name="Wu J."/>
            <person name="Kanamori H."/>
            <person name="Katayose Y."/>
            <person name="Fujisawa M."/>
            <person name="Namiki N."/>
            <person name="Mizuno H."/>
            <person name="Yamamoto K."/>
            <person name="Antonio B.A."/>
            <person name="Baba T."/>
            <person name="Sakata K."/>
            <person name="Nagamura Y."/>
            <person name="Aoki H."/>
            <person name="Arikawa K."/>
            <person name="Arita K."/>
            <person name="Bito T."/>
            <person name="Chiden Y."/>
            <person name="Fujitsuka N."/>
            <person name="Fukunaka R."/>
            <person name="Hamada M."/>
            <person name="Harada C."/>
            <person name="Hayashi A."/>
            <person name="Hijishita S."/>
            <person name="Honda M."/>
            <person name="Hosokawa S."/>
            <person name="Ichikawa Y."/>
            <person name="Idonuma A."/>
            <person name="Iijima M."/>
            <person name="Ikeda M."/>
            <person name="Ikeno M."/>
            <person name="Ito K."/>
            <person name="Ito S."/>
            <person name="Ito T."/>
            <person name="Ito Y."/>
            <person name="Ito Y."/>
            <person name="Iwabuchi A."/>
            <person name="Kamiya K."/>
            <person name="Karasawa W."/>
            <person name="Kurita K."/>
            <person name="Katagiri S."/>
            <person name="Kikuta A."/>
            <person name="Kobayashi H."/>
            <person name="Kobayashi N."/>
            <person name="Machita K."/>
            <person name="Maehara T."/>
            <person name="Masukawa M."/>
            <person name="Mizubayashi T."/>
            <person name="Mukai Y."/>
            <person name="Nagasaki H."/>
            <person name="Nagata Y."/>
            <person name="Naito S."/>
            <person name="Nakashima M."/>
            <person name="Nakama Y."/>
            <person name="Nakamichi Y."/>
            <person name="Nakamura M."/>
            <person name="Meguro A."/>
            <person name="Negishi M."/>
            <person name="Ohta I."/>
            <person name="Ohta T."/>
            <person name="Okamoto M."/>
            <person name="Ono N."/>
            <person name="Saji S."/>
            <person name="Sakaguchi M."/>
            <person name="Sakai K."/>
            <person name="Shibata M."/>
            <person name="Shimokawa T."/>
            <person name="Song J."/>
            <person name="Takazaki Y."/>
            <person name="Terasawa K."/>
            <person name="Tsugane M."/>
            <person name="Tsuji K."/>
            <person name="Ueda S."/>
            <person name="Waki K."/>
            <person name="Yamagata H."/>
            <person name="Yamamoto M."/>
            <person name="Yamamoto S."/>
            <person name="Yamane H."/>
            <person name="Yoshiki S."/>
            <person name="Yoshihara R."/>
            <person name="Yukawa K."/>
            <person name="Zhong H."/>
            <person name="Yano M."/>
            <person name="Yuan Q."/>
            <person name="Ouyang S."/>
            <person name="Liu J."/>
            <person name="Jones K.M."/>
            <person name="Gansberger K."/>
            <person name="Moffat K."/>
            <person name="Hill J."/>
            <person name="Bera J."/>
            <person name="Fadrosh D."/>
            <person name="Jin S."/>
            <person name="Johri S."/>
            <person name="Kim M."/>
            <person name="Overton L."/>
            <person name="Reardon M."/>
            <person name="Tsitrin T."/>
            <person name="Vuong H."/>
            <person name="Weaver B."/>
            <person name="Ciecko A."/>
            <person name="Tallon L."/>
            <person name="Jackson J."/>
            <person name="Pai G."/>
            <person name="Aken S.V."/>
            <person name="Utterback T."/>
            <person name="Reidmuller S."/>
            <person name="Feldblyum T."/>
            <person name="Hsiao J."/>
            <person name="Zismann V."/>
            <person name="Iobst S."/>
            <person name="de Vazeille A.R."/>
            <person name="Buell C.R."/>
            <person name="Ying K."/>
            <person name="Li Y."/>
            <person name="Lu T."/>
            <person name="Huang Y."/>
            <person name="Zhao Q."/>
            <person name="Feng Q."/>
            <person name="Zhang L."/>
            <person name="Zhu J."/>
            <person name="Weng Q."/>
            <person name="Mu J."/>
            <person name="Lu Y."/>
            <person name="Fan D."/>
            <person name="Liu Y."/>
            <person name="Guan J."/>
            <person name="Zhang Y."/>
            <person name="Yu S."/>
            <person name="Liu X."/>
            <person name="Zhang Y."/>
            <person name="Hong G."/>
            <person name="Han B."/>
            <person name="Choisne N."/>
            <person name="Demange N."/>
            <person name="Orjeda G."/>
            <person name="Samain S."/>
            <person name="Cattolico L."/>
            <person name="Pelletier E."/>
            <person name="Couloux A."/>
            <person name="Segurens B."/>
            <person name="Wincker P."/>
            <person name="D'Hont A."/>
            <person name="Scarpelli C."/>
            <person name="Weissenbach J."/>
            <person name="Salanoubat M."/>
            <person name="Quetier F."/>
            <person name="Yu Y."/>
            <person name="Kim H.R."/>
            <person name="Rambo T."/>
            <person name="Currie J."/>
            <person name="Collura K."/>
            <person name="Luo M."/>
            <person name="Yang T."/>
            <person name="Ammiraju J.S.S."/>
            <person name="Engler F."/>
            <person name="Soderlund C."/>
            <person name="Wing R.A."/>
            <person name="Palmer L.E."/>
            <person name="de la Bastide M."/>
            <person name="Spiegel L."/>
            <person name="Nascimento L."/>
            <person name="Zutavern T."/>
            <person name="O'Shaughnessy A."/>
            <person name="Dike S."/>
            <person name="Dedhia N."/>
            <person name="Preston R."/>
            <person name="Balija V."/>
            <person name="McCombie W.R."/>
            <person name="Chow T."/>
            <person name="Chen H."/>
            <person name="Chung M."/>
            <person name="Chen C."/>
            <person name="Shaw J."/>
            <person name="Wu H."/>
            <person name="Hsiao K."/>
            <person name="Chao Y."/>
            <person name="Chu M."/>
            <person name="Cheng C."/>
            <person name="Hour A."/>
            <person name="Lee P."/>
            <person name="Lin S."/>
            <person name="Lin Y."/>
            <person name="Liou J."/>
            <person name="Liu S."/>
            <person name="Hsing Y."/>
            <person name="Raghuvanshi S."/>
            <person name="Mohanty A."/>
            <person name="Bharti A.K."/>
            <person name="Gaur A."/>
            <person name="Gupta V."/>
            <person name="Kumar D."/>
            <person name="Ravi V."/>
            <person name="Vij S."/>
            <person name="Kapur A."/>
            <person name="Khurana P."/>
            <person name="Khurana P."/>
            <person name="Khurana J.P."/>
            <person name="Tyagi A.K."/>
            <person name="Gaikwad K."/>
            <person name="Singh A."/>
            <person name="Dalal V."/>
            <person name="Srivastava S."/>
            <person name="Dixit A."/>
            <person name="Pal A.K."/>
            <person name="Ghazi I.A."/>
            <person name="Yadav M."/>
            <person name="Pandit A."/>
            <person name="Bhargava A."/>
            <person name="Sureshbabu K."/>
            <person name="Batra K."/>
            <person name="Sharma T.R."/>
            <person name="Mohapatra T."/>
            <person name="Singh N.K."/>
            <person name="Messing J."/>
            <person name="Nelson A.B."/>
            <person name="Fuks G."/>
            <person name="Kavchok S."/>
            <person name="Keizer G."/>
            <person name="Linton E."/>
            <person name="Llaca V."/>
            <person name="Song R."/>
            <person name="Tanyolac B."/>
            <person name="Young S."/>
            <person name="Ho-Il K."/>
            <person name="Hahn J.H."/>
            <person name="Sangsakoo G."/>
            <person name="Vanavichit A."/>
            <person name="de Mattos Luiz.A.T."/>
            <person name="Zimmer P.D."/>
            <person name="Malone G."/>
            <person name="Dellagostin O."/>
            <person name="de Oliveira A.C."/>
            <person name="Bevan M."/>
            <person name="Bancroft I."/>
            <person name="Minx P."/>
            <person name="Cordum H."/>
            <person name="Wilson R."/>
            <person name="Cheng Z."/>
            <person name="Jin W."/>
            <person name="Jiang J."/>
            <person name="Leong S.A."/>
            <person name="Iwama H."/>
            <person name="Gojobori T."/>
            <person name="Itoh T."/>
            <person name="Niimura Y."/>
            <person name="Fujii Y."/>
            <person name="Habara T."/>
            <person name="Sakai H."/>
            <person name="Sato Y."/>
            <person name="Wilson G."/>
            <person name="Kumar K."/>
            <person name="McCouch S."/>
            <person name="Juretic N."/>
            <person name="Hoen D."/>
            <person name="Wright S."/>
            <person name="Bruskiewich R."/>
            <person name="Bureau T."/>
            <person name="Miyao A."/>
            <person name="Hirochika H."/>
            <person name="Nishikawa T."/>
            <person name="Kadowaki K."/>
            <person name="Sugiura M."/>
            <person name="Burr B."/>
            <person name="Sasaki T."/>
        </authorList>
    </citation>
    <scope>NUCLEOTIDE SEQUENCE [LARGE SCALE GENOMIC DNA]</scope>
    <source>
        <strain evidence="3">cv. Nipponbare</strain>
    </source>
</reference>
<dbReference type="AlphaFoldDB" id="A0A0N7KLV6"/>
<evidence type="ECO:0000313" key="3">
    <source>
        <dbReference type="Proteomes" id="UP000059680"/>
    </source>
</evidence>
<keyword evidence="3" id="KW-1185">Reference proteome</keyword>
<feature type="compositionally biased region" description="Low complexity" evidence="1">
    <location>
        <begin position="1"/>
        <end position="13"/>
    </location>
</feature>
<name>A0A0N7KLV6_ORYSJ</name>